<feature type="domain" description="SWIM-type" evidence="7">
    <location>
        <begin position="171"/>
        <end position="203"/>
    </location>
</feature>
<evidence type="ECO:0000256" key="2">
    <source>
        <dbReference type="ARBA" id="ARBA00022771"/>
    </source>
</evidence>
<evidence type="ECO:0000256" key="3">
    <source>
        <dbReference type="ARBA" id="ARBA00022833"/>
    </source>
</evidence>
<gene>
    <name evidence="8" type="ORF">LSALG_LOCUS5709</name>
</gene>
<feature type="compositionally biased region" description="Basic and acidic residues" evidence="5">
    <location>
        <begin position="296"/>
        <end position="310"/>
    </location>
</feature>
<dbReference type="GO" id="GO:0003676">
    <property type="term" value="F:nucleic acid binding"/>
    <property type="evidence" value="ECO:0007669"/>
    <property type="project" value="InterPro"/>
</dbReference>
<keyword evidence="2 4" id="KW-0863">Zinc-finger</keyword>
<dbReference type="SMART" id="SM00575">
    <property type="entry name" value="ZnF_PMZ"/>
    <property type="match status" value="1"/>
</dbReference>
<evidence type="ECO:0008006" key="10">
    <source>
        <dbReference type="Google" id="ProtNLM"/>
    </source>
</evidence>
<dbReference type="PANTHER" id="PTHR31973">
    <property type="entry name" value="POLYPROTEIN, PUTATIVE-RELATED"/>
    <property type="match status" value="1"/>
</dbReference>
<keyword evidence="9" id="KW-1185">Reference proteome</keyword>
<evidence type="ECO:0000256" key="4">
    <source>
        <dbReference type="PROSITE-ProRule" id="PRU00047"/>
    </source>
</evidence>
<name>A0AA35V1M2_LACSI</name>
<evidence type="ECO:0000313" key="8">
    <source>
        <dbReference type="EMBL" id="CAI9265086.1"/>
    </source>
</evidence>
<dbReference type="InterPro" id="IPR007527">
    <property type="entry name" value="Znf_SWIM"/>
</dbReference>
<dbReference type="GO" id="GO:0008270">
    <property type="term" value="F:zinc ion binding"/>
    <property type="evidence" value="ECO:0007669"/>
    <property type="project" value="UniProtKB-KW"/>
</dbReference>
<dbReference type="PANTHER" id="PTHR31973:SF187">
    <property type="entry name" value="MUTATOR TRANSPOSASE MUDRA PROTEIN"/>
    <property type="match status" value="1"/>
</dbReference>
<feature type="domain" description="CCHC-type" evidence="6">
    <location>
        <begin position="282"/>
        <end position="298"/>
    </location>
</feature>
<dbReference type="InterPro" id="IPR001878">
    <property type="entry name" value="Znf_CCHC"/>
</dbReference>
<evidence type="ECO:0000259" key="7">
    <source>
        <dbReference type="PROSITE" id="PS50966"/>
    </source>
</evidence>
<reference evidence="8" key="1">
    <citation type="submission" date="2023-04" db="EMBL/GenBank/DDBJ databases">
        <authorList>
            <person name="Vijverberg K."/>
            <person name="Xiong W."/>
            <person name="Schranz E."/>
        </authorList>
    </citation>
    <scope>NUCLEOTIDE SEQUENCE</scope>
</reference>
<dbReference type="Pfam" id="PF04434">
    <property type="entry name" value="SWIM"/>
    <property type="match status" value="1"/>
</dbReference>
<feature type="region of interest" description="Disordered" evidence="5">
    <location>
        <begin position="296"/>
        <end position="350"/>
    </location>
</feature>
<dbReference type="EMBL" id="OX465086">
    <property type="protein sequence ID" value="CAI9265086.1"/>
    <property type="molecule type" value="Genomic_DNA"/>
</dbReference>
<dbReference type="AlphaFoldDB" id="A0AA35V1M2"/>
<evidence type="ECO:0000256" key="5">
    <source>
        <dbReference type="SAM" id="MobiDB-lite"/>
    </source>
</evidence>
<accession>A0AA35V1M2</accession>
<sequence length="375" mass="43389">MQGLLEAVKEVMPHAEHRQCAHHICANFYKHFSGEFYKTLFWQAAKSTTDQEFKNNMEKMKELNNDAYDDLMKRNPKTWCRAYFETDRACEAVENGIFESFNSAIIGARGKPLITMLEEIRLHVMERFDAMIRNTNSWKTIVAPNIIKKMRKWHKKMSGPLLEVRNGYEGYMVELEGWACTCRLWVLSGLPCVHACAAINHTDQNLLFYVSDWFKKEKYQLAHSTSIVPLKGSNLWVKTPYDKLFPPKERRMPGRPSIKRKRNKNEKQTKYPTVSGKGKIKKCHNCLQEGHKARTCKNEKVLPPPKEKKPPGRPKKTNSDERPLRGPSAAKSGGRGGKDQQGQKVEEDHLQVQVVVEEEGHLLMKSLIHQWKMKL</sequence>
<evidence type="ECO:0000313" key="9">
    <source>
        <dbReference type="Proteomes" id="UP001177003"/>
    </source>
</evidence>
<organism evidence="8 9">
    <name type="scientific">Lactuca saligna</name>
    <name type="common">Willowleaf lettuce</name>
    <dbReference type="NCBI Taxonomy" id="75948"/>
    <lineage>
        <taxon>Eukaryota</taxon>
        <taxon>Viridiplantae</taxon>
        <taxon>Streptophyta</taxon>
        <taxon>Embryophyta</taxon>
        <taxon>Tracheophyta</taxon>
        <taxon>Spermatophyta</taxon>
        <taxon>Magnoliopsida</taxon>
        <taxon>eudicotyledons</taxon>
        <taxon>Gunneridae</taxon>
        <taxon>Pentapetalae</taxon>
        <taxon>asterids</taxon>
        <taxon>campanulids</taxon>
        <taxon>Asterales</taxon>
        <taxon>Asteraceae</taxon>
        <taxon>Cichorioideae</taxon>
        <taxon>Cichorieae</taxon>
        <taxon>Lactucinae</taxon>
        <taxon>Lactuca</taxon>
    </lineage>
</organism>
<dbReference type="Proteomes" id="UP001177003">
    <property type="component" value="Chromosome 0"/>
</dbReference>
<keyword evidence="3" id="KW-0862">Zinc</keyword>
<feature type="region of interest" description="Disordered" evidence="5">
    <location>
        <begin position="245"/>
        <end position="278"/>
    </location>
</feature>
<dbReference type="InterPro" id="IPR006564">
    <property type="entry name" value="Znf_PMZ"/>
</dbReference>
<keyword evidence="1" id="KW-0479">Metal-binding</keyword>
<dbReference type="PROSITE" id="PS50158">
    <property type="entry name" value="ZF_CCHC"/>
    <property type="match status" value="1"/>
</dbReference>
<evidence type="ECO:0000256" key="1">
    <source>
        <dbReference type="ARBA" id="ARBA00022723"/>
    </source>
</evidence>
<protein>
    <recommendedName>
        <fullName evidence="10">SWIM-type domain-containing protein</fullName>
    </recommendedName>
</protein>
<dbReference type="PROSITE" id="PS50966">
    <property type="entry name" value="ZF_SWIM"/>
    <property type="match status" value="1"/>
</dbReference>
<evidence type="ECO:0000259" key="6">
    <source>
        <dbReference type="PROSITE" id="PS50158"/>
    </source>
</evidence>
<proteinExistence type="predicted"/>